<sequence>MTSTTTVFVRLLAEGLDVWRPVPAQRLDGDYFRLLKPDDFGGDAEIWEFPPHSVVRCEQLFFEGESKWIAIATPLTP</sequence>
<reference evidence="1 2" key="1">
    <citation type="submission" date="2019-08" db="EMBL/GenBank/DDBJ databases">
        <title>Bradymonadales sp. TMQ2.</title>
        <authorList>
            <person name="Liang Q."/>
        </authorList>
    </citation>
    <scope>NUCLEOTIDE SEQUENCE [LARGE SCALE GENOMIC DNA]</scope>
    <source>
        <strain evidence="1 2">TMQ2</strain>
    </source>
</reference>
<name>A0A5C6XQA6_9DELT</name>
<gene>
    <name evidence="1" type="ORF">FRC96_06975</name>
</gene>
<dbReference type="Proteomes" id="UP000321046">
    <property type="component" value="Unassembled WGS sequence"/>
</dbReference>
<evidence type="ECO:0000313" key="1">
    <source>
        <dbReference type="EMBL" id="TXD39594.1"/>
    </source>
</evidence>
<dbReference type="OrthoDB" id="1495544at2"/>
<accession>A0A5C6XQA6</accession>
<dbReference type="EMBL" id="VOSL01000032">
    <property type="protein sequence ID" value="TXD39594.1"/>
    <property type="molecule type" value="Genomic_DNA"/>
</dbReference>
<dbReference type="RefSeq" id="WP_146973788.1">
    <property type="nucleotide sequence ID" value="NZ_VOSL01000032.1"/>
</dbReference>
<protein>
    <submittedName>
        <fullName evidence="1">Uncharacterized protein</fullName>
    </submittedName>
</protein>
<dbReference type="AlphaFoldDB" id="A0A5C6XQA6"/>
<organism evidence="1 2">
    <name type="scientific">Lujinxingia vulgaris</name>
    <dbReference type="NCBI Taxonomy" id="2600176"/>
    <lineage>
        <taxon>Bacteria</taxon>
        <taxon>Deltaproteobacteria</taxon>
        <taxon>Bradymonadales</taxon>
        <taxon>Lujinxingiaceae</taxon>
        <taxon>Lujinxingia</taxon>
    </lineage>
</organism>
<evidence type="ECO:0000313" key="2">
    <source>
        <dbReference type="Proteomes" id="UP000321046"/>
    </source>
</evidence>
<comment type="caution">
    <text evidence="1">The sequence shown here is derived from an EMBL/GenBank/DDBJ whole genome shotgun (WGS) entry which is preliminary data.</text>
</comment>
<proteinExistence type="predicted"/>